<comment type="caution">
    <text evidence="9">The sequence shown here is derived from an EMBL/GenBank/DDBJ whole genome shotgun (WGS) entry which is preliminary data.</text>
</comment>
<dbReference type="FunFam" id="1.25.40.10:FF:000451">
    <property type="entry name" value="mRNA splicing protein (Prp39), putative"/>
    <property type="match status" value="1"/>
</dbReference>
<dbReference type="SUPFAM" id="SSF48452">
    <property type="entry name" value="TPR-like"/>
    <property type="match status" value="1"/>
</dbReference>
<comment type="subcellular location">
    <subcellularLocation>
        <location evidence="1">Nucleus</location>
    </subcellularLocation>
</comment>
<dbReference type="Gene3D" id="1.25.40.10">
    <property type="entry name" value="Tetratricopeptide repeat domain"/>
    <property type="match status" value="2"/>
</dbReference>
<reference evidence="9 10" key="1">
    <citation type="submission" date="2018-12" db="EMBL/GenBank/DDBJ databases">
        <title>Venturia inaequalis Genome Resource.</title>
        <authorList>
            <person name="Lichtner F.J."/>
        </authorList>
    </citation>
    <scope>NUCLEOTIDE SEQUENCE [LARGE SCALE GENOMIC DNA]</scope>
    <source>
        <strain evidence="9 10">120213</strain>
        <strain evidence="7">Bline_iso_100314</strain>
        <strain evidence="8 11">DMI_063113</strain>
    </source>
</reference>
<dbReference type="AlphaFoldDB" id="A0A8H3V8T3"/>
<dbReference type="GO" id="GO:0030627">
    <property type="term" value="F:pre-mRNA 5'-splice site binding"/>
    <property type="evidence" value="ECO:0007669"/>
    <property type="project" value="TreeGrafter"/>
</dbReference>
<protein>
    <recommendedName>
        <fullName evidence="12">Pre-mRNA-processing factor 39</fullName>
    </recommendedName>
</protein>
<dbReference type="EMBL" id="WNWQ01000619">
    <property type="protein sequence ID" value="KAE9965331.1"/>
    <property type="molecule type" value="Genomic_DNA"/>
</dbReference>
<dbReference type="EMBL" id="WNWS01000048">
    <property type="protein sequence ID" value="KAE9984614.1"/>
    <property type="molecule type" value="Genomic_DNA"/>
</dbReference>
<dbReference type="GO" id="GO:0000243">
    <property type="term" value="C:commitment complex"/>
    <property type="evidence" value="ECO:0007669"/>
    <property type="project" value="TreeGrafter"/>
</dbReference>
<evidence type="ECO:0000256" key="6">
    <source>
        <dbReference type="ARBA" id="ARBA00038019"/>
    </source>
</evidence>
<evidence type="ECO:0000256" key="3">
    <source>
        <dbReference type="ARBA" id="ARBA00022737"/>
    </source>
</evidence>
<evidence type="ECO:0000256" key="5">
    <source>
        <dbReference type="ARBA" id="ARBA00023242"/>
    </source>
</evidence>
<organism evidence="9 10">
    <name type="scientific">Venturia inaequalis</name>
    <name type="common">Apple scab fungus</name>
    <dbReference type="NCBI Taxonomy" id="5025"/>
    <lineage>
        <taxon>Eukaryota</taxon>
        <taxon>Fungi</taxon>
        <taxon>Dikarya</taxon>
        <taxon>Ascomycota</taxon>
        <taxon>Pezizomycotina</taxon>
        <taxon>Dothideomycetes</taxon>
        <taxon>Pleosporomycetidae</taxon>
        <taxon>Venturiales</taxon>
        <taxon>Venturiaceae</taxon>
        <taxon>Venturia</taxon>
    </lineage>
</organism>
<dbReference type="InterPro" id="IPR011990">
    <property type="entry name" value="TPR-like_helical_dom_sf"/>
</dbReference>
<dbReference type="GO" id="GO:0000395">
    <property type="term" value="P:mRNA 5'-splice site recognition"/>
    <property type="evidence" value="ECO:0007669"/>
    <property type="project" value="TreeGrafter"/>
</dbReference>
<evidence type="ECO:0000313" key="11">
    <source>
        <dbReference type="Proteomes" id="UP000490939"/>
    </source>
</evidence>
<evidence type="ECO:0000256" key="4">
    <source>
        <dbReference type="ARBA" id="ARBA00023187"/>
    </source>
</evidence>
<keyword evidence="3" id="KW-0677">Repeat</keyword>
<evidence type="ECO:0000313" key="10">
    <source>
        <dbReference type="Proteomes" id="UP000447873"/>
    </source>
</evidence>
<dbReference type="Proteomes" id="UP000490939">
    <property type="component" value="Unassembled WGS sequence"/>
</dbReference>
<sequence>MATDFEMPRELPSREVPDLSGLEEAEFNELKKLYADVAQNPDEYEPWDALVKAAENLESGLNRNSSPQAISAFREIYDRFLAKFPLFFVYWKRYADKEFFIAGTEAAETVYERGVASIPNSVDLWTNYCAFKVETSHDVDLIRELFDRAASYVGLDYQSSPFWDKYLEFEERFEAPEKVFAILDRISQIPMSKYREYFEKFRSTAQYRPLTELADLGTLNAYRLDQLRDNPNKTDIEVERDIRVYLDGKYLDVYTNTQAETLKRAPFEDLIKRPYFHVTELEAPELENWRKYLDFEEEFGTYERTKFLYERCIVVCALYEEFWLRYARWLHTQGGKTEEVRNVYQRASFIYVPIVKPTVRLHYAVFEESEGRFDIARDMHLAILMKLPAHLETIISLANLDRRHGGIDNAIKVYASFLQGQECDLFAKGVLVAEWANLLWKIKGSPDEAREVYSKNAQWYRDSRPFWVKWFFFELSQPSSAATEKVQYERIKEVWVSITQKAQIGPAVIRDLGKYYMEYLLERGTADSAKEYLKVDHEINGSFHVRTNKVRLPEDTKGLGSLYLDGIPEANEGALRLGQSVHDRYYREPGEQSVAARMY</sequence>
<dbReference type="GO" id="GO:0071004">
    <property type="term" value="C:U2-type prespliceosome"/>
    <property type="evidence" value="ECO:0007669"/>
    <property type="project" value="TreeGrafter"/>
</dbReference>
<evidence type="ECO:0000256" key="2">
    <source>
        <dbReference type="ARBA" id="ARBA00022664"/>
    </source>
</evidence>
<evidence type="ECO:0000313" key="8">
    <source>
        <dbReference type="EMBL" id="KAE9977234.1"/>
    </source>
</evidence>
<keyword evidence="2" id="KW-0507">mRNA processing</keyword>
<dbReference type="Proteomes" id="UP000433883">
    <property type="component" value="Unassembled WGS sequence"/>
</dbReference>
<dbReference type="Proteomes" id="UP000447873">
    <property type="component" value="Unassembled WGS sequence"/>
</dbReference>
<dbReference type="InterPro" id="IPR059164">
    <property type="entry name" value="HAT_PRP39_C"/>
</dbReference>
<accession>A0A8H3V8T3</accession>
<dbReference type="PANTHER" id="PTHR17204">
    <property type="entry name" value="PRE-MRNA PROCESSING PROTEIN PRP39-RELATED"/>
    <property type="match status" value="1"/>
</dbReference>
<name>A0A8H3V8T3_VENIN</name>
<dbReference type="GO" id="GO:0005685">
    <property type="term" value="C:U1 snRNP"/>
    <property type="evidence" value="ECO:0007669"/>
    <property type="project" value="TreeGrafter"/>
</dbReference>
<evidence type="ECO:0008006" key="12">
    <source>
        <dbReference type="Google" id="ProtNLM"/>
    </source>
</evidence>
<dbReference type="PANTHER" id="PTHR17204:SF5">
    <property type="entry name" value="PRE-MRNA-PROCESSING FACTOR 39"/>
    <property type="match status" value="1"/>
</dbReference>
<dbReference type="Pfam" id="PF23240">
    <property type="entry name" value="HAT_PRP39_N"/>
    <property type="match status" value="1"/>
</dbReference>
<evidence type="ECO:0000313" key="9">
    <source>
        <dbReference type="EMBL" id="KAE9984614.1"/>
    </source>
</evidence>
<comment type="similarity">
    <text evidence="6">Belongs to the PRP39 family.</text>
</comment>
<keyword evidence="11" id="KW-1185">Reference proteome</keyword>
<dbReference type="InterPro" id="IPR003107">
    <property type="entry name" value="HAT"/>
</dbReference>
<keyword evidence="5" id="KW-0539">Nucleus</keyword>
<evidence type="ECO:0000313" key="7">
    <source>
        <dbReference type="EMBL" id="KAE9965331.1"/>
    </source>
</evidence>
<dbReference type="FunFam" id="1.25.40.10:FF:000064">
    <property type="entry name" value="Putative pre-mrna-processing factor 39"/>
    <property type="match status" value="1"/>
</dbReference>
<dbReference type="EMBL" id="WNWR01000476">
    <property type="protein sequence ID" value="KAE9977234.1"/>
    <property type="molecule type" value="Genomic_DNA"/>
</dbReference>
<dbReference type="Pfam" id="PF23241">
    <property type="entry name" value="HAT_PRP39_C"/>
    <property type="match status" value="1"/>
</dbReference>
<evidence type="ECO:0000256" key="1">
    <source>
        <dbReference type="ARBA" id="ARBA00004123"/>
    </source>
</evidence>
<proteinExistence type="inferred from homology"/>
<keyword evidence="4" id="KW-0508">mRNA splicing</keyword>
<gene>
    <name evidence="7" type="ORF">BLS_007699</name>
    <name evidence="8" type="ORF">EG327_007790</name>
    <name evidence="9" type="ORF">EG328_008448</name>
</gene>
<dbReference type="SMART" id="SM00386">
    <property type="entry name" value="HAT"/>
    <property type="match status" value="6"/>
</dbReference>